<keyword evidence="2" id="KW-1185">Reference proteome</keyword>
<evidence type="ECO:0000313" key="2">
    <source>
        <dbReference type="Proteomes" id="UP001141552"/>
    </source>
</evidence>
<accession>A0A9Q0G0W4</accession>
<dbReference type="EMBL" id="JAKUCV010002873">
    <property type="protein sequence ID" value="KAJ4841163.1"/>
    <property type="molecule type" value="Genomic_DNA"/>
</dbReference>
<name>A0A9Q0G0W4_9ROSI</name>
<evidence type="ECO:0000313" key="1">
    <source>
        <dbReference type="EMBL" id="KAJ4841163.1"/>
    </source>
</evidence>
<dbReference type="PANTHER" id="PTHR24209:SF31">
    <property type="entry name" value="PROTEIN DA1-LIKE ISOFORM X1"/>
    <property type="match status" value="1"/>
</dbReference>
<sequence length="261" mass="29681">MTLMGSGLPLSWALLGINIGISYYLSKKKQHDPNPDSLPNASETIAQGSRNYLDNDEPIPKHEKESIKVDDSQISAENKYCSKVKEISDPCFVCGKRPSNRTRNKIWGYLYCKIHESDRTIKCLSCRRLKPNGEKYFKLDDGRNLCPKCFETAVLDSVKLKSIISEVQKFYLEEFDISISLDFPILLLDRKEIKRLHGPPLKGKLLGMMRPVSDSDEVLSVERCVVKDGHIEAQKISWKEYDKSTISNSSIGICLRYGMPE</sequence>
<reference evidence="1" key="2">
    <citation type="journal article" date="2023" name="Plants (Basel)">
        <title>Annotation of the Turnera subulata (Passifloraceae) Draft Genome Reveals the S-Locus Evolved after the Divergence of Turneroideae from Passifloroideae in a Stepwise Manner.</title>
        <authorList>
            <person name="Henning P.M."/>
            <person name="Roalson E.H."/>
            <person name="Mir W."/>
            <person name="McCubbin A.G."/>
            <person name="Shore J.S."/>
        </authorList>
    </citation>
    <scope>NUCLEOTIDE SEQUENCE</scope>
    <source>
        <strain evidence="1">F60SS</strain>
    </source>
</reference>
<protein>
    <submittedName>
        <fullName evidence="1">Uncharacterized protein</fullName>
    </submittedName>
</protein>
<reference evidence="1" key="1">
    <citation type="submission" date="2022-02" db="EMBL/GenBank/DDBJ databases">
        <authorList>
            <person name="Henning P.M."/>
            <person name="McCubbin A.G."/>
            <person name="Shore J.S."/>
        </authorList>
    </citation>
    <scope>NUCLEOTIDE SEQUENCE</scope>
    <source>
        <strain evidence="1">F60SS</strain>
        <tissue evidence="1">Leaves</tissue>
    </source>
</reference>
<dbReference type="AlphaFoldDB" id="A0A9Q0G0W4"/>
<comment type="caution">
    <text evidence="1">The sequence shown here is derived from an EMBL/GenBank/DDBJ whole genome shotgun (WGS) entry which is preliminary data.</text>
</comment>
<gene>
    <name evidence="1" type="ORF">Tsubulata_025044</name>
</gene>
<dbReference type="GO" id="GO:0043130">
    <property type="term" value="F:ubiquitin binding"/>
    <property type="evidence" value="ECO:0007669"/>
    <property type="project" value="TreeGrafter"/>
</dbReference>
<proteinExistence type="predicted"/>
<dbReference type="Proteomes" id="UP001141552">
    <property type="component" value="Unassembled WGS sequence"/>
</dbReference>
<dbReference type="PANTHER" id="PTHR24209">
    <property type="entry name" value="PROTEIN DA1-RELATED 2"/>
    <property type="match status" value="1"/>
</dbReference>
<organism evidence="1 2">
    <name type="scientific">Turnera subulata</name>
    <dbReference type="NCBI Taxonomy" id="218843"/>
    <lineage>
        <taxon>Eukaryota</taxon>
        <taxon>Viridiplantae</taxon>
        <taxon>Streptophyta</taxon>
        <taxon>Embryophyta</taxon>
        <taxon>Tracheophyta</taxon>
        <taxon>Spermatophyta</taxon>
        <taxon>Magnoliopsida</taxon>
        <taxon>eudicotyledons</taxon>
        <taxon>Gunneridae</taxon>
        <taxon>Pentapetalae</taxon>
        <taxon>rosids</taxon>
        <taxon>fabids</taxon>
        <taxon>Malpighiales</taxon>
        <taxon>Passifloraceae</taxon>
        <taxon>Turnera</taxon>
    </lineage>
</organism>
<dbReference type="InterPro" id="IPR045218">
    <property type="entry name" value="DA1-like"/>
</dbReference>